<evidence type="ECO:0000256" key="3">
    <source>
        <dbReference type="ARBA" id="ARBA00022729"/>
    </source>
</evidence>
<dbReference type="InterPro" id="IPR010435">
    <property type="entry name" value="C5a/SBT2-like_Fn3"/>
</dbReference>
<dbReference type="SUPFAM" id="SSF52743">
    <property type="entry name" value="Subtilisin-like"/>
    <property type="match status" value="1"/>
</dbReference>
<reference evidence="13 14" key="1">
    <citation type="submission" date="2019-06" db="EMBL/GenBank/DDBJ databases">
        <title>Draft genome sequence of the filamentous fungus Phialemoniopsis curvata isolated from diesel fuel.</title>
        <authorList>
            <person name="Varaljay V.A."/>
            <person name="Lyon W.J."/>
            <person name="Crouch A.L."/>
            <person name="Drake C.E."/>
            <person name="Hollomon J.M."/>
            <person name="Nadeau L.J."/>
            <person name="Nunn H.S."/>
            <person name="Stevenson B.S."/>
            <person name="Bojanowski C.L."/>
            <person name="Crookes-Goodson W.J."/>
        </authorList>
    </citation>
    <scope>NUCLEOTIDE SEQUENCE [LARGE SCALE GENOMIC DNA]</scope>
    <source>
        <strain evidence="13 14">D216</strain>
    </source>
</reference>
<dbReference type="PROSITE" id="PS00137">
    <property type="entry name" value="SUBTILASE_HIS"/>
    <property type="match status" value="1"/>
</dbReference>
<feature type="signal peptide" evidence="10">
    <location>
        <begin position="1"/>
        <end position="19"/>
    </location>
</feature>
<evidence type="ECO:0000256" key="2">
    <source>
        <dbReference type="ARBA" id="ARBA00022670"/>
    </source>
</evidence>
<keyword evidence="3 10" id="KW-0732">Signal</keyword>
<dbReference type="RefSeq" id="XP_030999257.1">
    <property type="nucleotide sequence ID" value="XM_031137461.1"/>
</dbReference>
<evidence type="ECO:0000256" key="7">
    <source>
        <dbReference type="PROSITE-ProRule" id="PRU01240"/>
    </source>
</evidence>
<comment type="similarity">
    <text evidence="1 7 8">Belongs to the peptidase S8 family.</text>
</comment>
<dbReference type="AlphaFoldDB" id="A0A507BE03"/>
<dbReference type="GeneID" id="41970636"/>
<evidence type="ECO:0000256" key="1">
    <source>
        <dbReference type="ARBA" id="ARBA00011073"/>
    </source>
</evidence>
<feature type="chain" id="PRO_5021357103" evidence="10">
    <location>
        <begin position="20"/>
        <end position="912"/>
    </location>
</feature>
<evidence type="ECO:0000256" key="5">
    <source>
        <dbReference type="ARBA" id="ARBA00022825"/>
    </source>
</evidence>
<feature type="domain" description="Peptidase S8/S53" evidence="11">
    <location>
        <begin position="165"/>
        <end position="590"/>
    </location>
</feature>
<evidence type="ECO:0000259" key="11">
    <source>
        <dbReference type="Pfam" id="PF00082"/>
    </source>
</evidence>
<comment type="caution">
    <text evidence="13">The sequence shown here is derived from an EMBL/GenBank/DDBJ whole genome shotgun (WGS) entry which is preliminary data.</text>
</comment>
<dbReference type="Pfam" id="PF06280">
    <property type="entry name" value="fn3_5"/>
    <property type="match status" value="1"/>
</dbReference>
<protein>
    <submittedName>
        <fullName evidence="13">Uncharacterized protein</fullName>
    </submittedName>
</protein>
<accession>A0A507BE03</accession>
<evidence type="ECO:0000313" key="14">
    <source>
        <dbReference type="Proteomes" id="UP000319257"/>
    </source>
</evidence>
<dbReference type="PROSITE" id="PS00136">
    <property type="entry name" value="SUBTILASE_ASP"/>
    <property type="match status" value="1"/>
</dbReference>
<evidence type="ECO:0000256" key="10">
    <source>
        <dbReference type="SAM" id="SignalP"/>
    </source>
</evidence>
<keyword evidence="4 7" id="KW-0378">Hydrolase</keyword>
<dbReference type="Proteomes" id="UP000319257">
    <property type="component" value="Unassembled WGS sequence"/>
</dbReference>
<dbReference type="PANTHER" id="PTHR43806">
    <property type="entry name" value="PEPTIDASE S8"/>
    <property type="match status" value="1"/>
</dbReference>
<gene>
    <name evidence="13" type="ORF">E0L32_003189</name>
</gene>
<dbReference type="GO" id="GO:0004252">
    <property type="term" value="F:serine-type endopeptidase activity"/>
    <property type="evidence" value="ECO:0007669"/>
    <property type="project" value="UniProtKB-UniRule"/>
</dbReference>
<dbReference type="GO" id="GO:0006508">
    <property type="term" value="P:proteolysis"/>
    <property type="evidence" value="ECO:0007669"/>
    <property type="project" value="UniProtKB-KW"/>
</dbReference>
<dbReference type="PROSITE" id="PS51892">
    <property type="entry name" value="SUBTILASE"/>
    <property type="match status" value="1"/>
</dbReference>
<feature type="active site" description="Charge relay system" evidence="6 7">
    <location>
        <position position="174"/>
    </location>
</feature>
<evidence type="ECO:0000313" key="13">
    <source>
        <dbReference type="EMBL" id="TPX17546.1"/>
    </source>
</evidence>
<keyword evidence="2 7" id="KW-0645">Protease</keyword>
<keyword evidence="14" id="KW-1185">Reference proteome</keyword>
<feature type="domain" description="C5a peptidase/Subtilisin-like protease SBT2-like Fn3-like" evidence="12">
    <location>
        <begin position="631"/>
        <end position="746"/>
    </location>
</feature>
<dbReference type="CDD" id="cd07489">
    <property type="entry name" value="Peptidases_S8_5"/>
    <property type="match status" value="1"/>
</dbReference>
<dbReference type="Pfam" id="PF00082">
    <property type="entry name" value="Peptidase_S8"/>
    <property type="match status" value="1"/>
</dbReference>
<keyword evidence="5 7" id="KW-0720">Serine protease</keyword>
<dbReference type="InterPro" id="IPR022398">
    <property type="entry name" value="Peptidase_S8_His-AS"/>
</dbReference>
<dbReference type="GO" id="GO:0016020">
    <property type="term" value="C:membrane"/>
    <property type="evidence" value="ECO:0007669"/>
    <property type="project" value="InterPro"/>
</dbReference>
<feature type="active site" description="Charge relay system" evidence="6 7">
    <location>
        <position position="224"/>
    </location>
</feature>
<sequence length="912" mass="96444">MVRWCSALLSLALARSALAAVPIGYDPGQKTDIVPGAYIVEFNNGQNDESSFYSDLQSKGLPASKRMTLSYSLFKGSSFQLDKGIDVDPVKTTSRIASIPVVKKVWPVRIVPLPDSKIRPAGFGHNNSTVPPAPSLARRAPGQNGTLSTHVQTQVDKLLAAGVTGKGIRIGIIDTGVDYRHPALGGCFGPGCPVSFGTDLVGDDYNGYNTPRPDPDPLDTCQGHGTHVAGIIGAQRERNELGFSGAAPGAELGMYKVFGCVDNTATDVLVAAFNRAYEDGCDVITCSIGGNSGWAEDPWAVAVSRIVAAGVPCTVAAGNSGSAGLFYASTAADGRGVTAVASVENIEIPLVLVEGRAAIGEGCGNKTSFGWMEGRPKFPNVTLPLWVVTPNYTTDGAWNACNPLSDDTPDLKGKIVLVEYAICSDWVIANNLVAKGAEYIMIYYNQDSFAFSPVIDDLPTLKGLGMTTYQQGKEWRQLLTSGVPILVKITDPVYARPIAVSYPNTVGDGGLVNYFSSWGPTWEVGLYPHFAAVGGDVLSTFPLDLGAFAVASGTSMATPQTAAVMALLMQHRGIRDPQTLMSLLSSTAQAKPFIDYDKLWAGLAPVPQQGAGLVQAWDAANARTVPSPSSVSFNDTEHLVGSATVTLRNTGGKAVTFSVGHVPALTMYTYNTERLYPAPFPNPIAEGAAAKLSFSADVITVPAGGSAELTIRPTPPAGLDEKRLPVYSGYVVLNGTNGENLAVPYLGVAGSMYSAPKMLDPERTFTFRYSNLNLDPIPADSNFTLPIPTSPELPPGTEGMNPLPNLPAAVMQLDAGTSLLRCDIVALDAPAGVPTTDVLGVEVVGSIGGFPAEWVPRRYFVKPFTGMTQEGKILPAGRYAFLVRGLRIFGDRENAADYDALKLLPFNIEYKN</sequence>
<dbReference type="Gene3D" id="3.40.50.200">
    <property type="entry name" value="Peptidase S8/S53 domain"/>
    <property type="match status" value="2"/>
</dbReference>
<feature type="active site" description="Charge relay system" evidence="6 7">
    <location>
        <position position="555"/>
    </location>
</feature>
<dbReference type="STRING" id="1093900.A0A507BE03"/>
<dbReference type="InterPro" id="IPR023828">
    <property type="entry name" value="Peptidase_S8_Ser-AS"/>
</dbReference>
<dbReference type="EMBL" id="SKBQ01000013">
    <property type="protein sequence ID" value="TPX17546.1"/>
    <property type="molecule type" value="Genomic_DNA"/>
</dbReference>
<proteinExistence type="inferred from homology"/>
<name>A0A507BE03_9PEZI</name>
<evidence type="ECO:0000256" key="4">
    <source>
        <dbReference type="ARBA" id="ARBA00022801"/>
    </source>
</evidence>
<organism evidence="13 14">
    <name type="scientific">Thyridium curvatum</name>
    <dbReference type="NCBI Taxonomy" id="1093900"/>
    <lineage>
        <taxon>Eukaryota</taxon>
        <taxon>Fungi</taxon>
        <taxon>Dikarya</taxon>
        <taxon>Ascomycota</taxon>
        <taxon>Pezizomycotina</taxon>
        <taxon>Sordariomycetes</taxon>
        <taxon>Sordariomycetidae</taxon>
        <taxon>Thyridiales</taxon>
        <taxon>Thyridiaceae</taxon>
        <taxon>Thyridium</taxon>
    </lineage>
</organism>
<dbReference type="InterPro" id="IPR015500">
    <property type="entry name" value="Peptidase_S8_subtilisin-rel"/>
</dbReference>
<dbReference type="InterPro" id="IPR036852">
    <property type="entry name" value="Peptidase_S8/S53_dom_sf"/>
</dbReference>
<dbReference type="InterPro" id="IPR023827">
    <property type="entry name" value="Peptidase_S8_Asp-AS"/>
</dbReference>
<evidence type="ECO:0000256" key="6">
    <source>
        <dbReference type="PIRSR" id="PIRSR615500-1"/>
    </source>
</evidence>
<dbReference type="InterPro" id="IPR000209">
    <property type="entry name" value="Peptidase_S8/S53_dom"/>
</dbReference>
<evidence type="ECO:0000256" key="8">
    <source>
        <dbReference type="RuleBase" id="RU003355"/>
    </source>
</evidence>
<evidence type="ECO:0000259" key="12">
    <source>
        <dbReference type="Pfam" id="PF06280"/>
    </source>
</evidence>
<evidence type="ECO:0000256" key="9">
    <source>
        <dbReference type="SAM" id="MobiDB-lite"/>
    </source>
</evidence>
<dbReference type="PRINTS" id="PR00723">
    <property type="entry name" value="SUBTILISIN"/>
</dbReference>
<dbReference type="InterPro" id="IPR050131">
    <property type="entry name" value="Peptidase_S8_subtilisin-like"/>
</dbReference>
<dbReference type="InParanoid" id="A0A507BE03"/>
<dbReference type="OrthoDB" id="10256524at2759"/>
<dbReference type="PANTHER" id="PTHR43806:SF66">
    <property type="entry name" value="SERIN ENDOPEPTIDASE"/>
    <property type="match status" value="1"/>
</dbReference>
<dbReference type="Gene3D" id="3.50.30.30">
    <property type="match status" value="1"/>
</dbReference>
<dbReference type="InterPro" id="IPR034187">
    <property type="entry name" value="Peptidases_S8_5"/>
</dbReference>
<dbReference type="PROSITE" id="PS00138">
    <property type="entry name" value="SUBTILASE_SER"/>
    <property type="match status" value="1"/>
</dbReference>
<feature type="region of interest" description="Disordered" evidence="9">
    <location>
        <begin position="122"/>
        <end position="147"/>
    </location>
</feature>